<name>A0A3N1KV97_9PROT</name>
<comment type="similarity">
    <text evidence="2">Belongs to the bacterial solute-binding protein 5 family.</text>
</comment>
<dbReference type="OrthoDB" id="7318145at2"/>
<proteinExistence type="inferred from homology"/>
<dbReference type="SUPFAM" id="SSF53850">
    <property type="entry name" value="Periplasmic binding protein-like II"/>
    <property type="match status" value="1"/>
</dbReference>
<evidence type="ECO:0000259" key="6">
    <source>
        <dbReference type="Pfam" id="PF00496"/>
    </source>
</evidence>
<dbReference type="CDD" id="cd08498">
    <property type="entry name" value="PBP2_NikA_DppA_OppA_like_2"/>
    <property type="match status" value="1"/>
</dbReference>
<accession>A0A3N1KV97</accession>
<dbReference type="GO" id="GO:0043190">
    <property type="term" value="C:ATP-binding cassette (ABC) transporter complex"/>
    <property type="evidence" value="ECO:0007669"/>
    <property type="project" value="InterPro"/>
</dbReference>
<evidence type="ECO:0000313" key="7">
    <source>
        <dbReference type="EMBL" id="ROP83402.1"/>
    </source>
</evidence>
<dbReference type="GO" id="GO:1904680">
    <property type="term" value="F:peptide transmembrane transporter activity"/>
    <property type="evidence" value="ECO:0007669"/>
    <property type="project" value="TreeGrafter"/>
</dbReference>
<dbReference type="InterPro" id="IPR000914">
    <property type="entry name" value="SBP_5_dom"/>
</dbReference>
<dbReference type="GO" id="GO:0030288">
    <property type="term" value="C:outer membrane-bounded periplasmic space"/>
    <property type="evidence" value="ECO:0007669"/>
    <property type="project" value="UniProtKB-ARBA"/>
</dbReference>
<evidence type="ECO:0000256" key="5">
    <source>
        <dbReference type="SAM" id="SignalP"/>
    </source>
</evidence>
<evidence type="ECO:0000256" key="1">
    <source>
        <dbReference type="ARBA" id="ARBA00004418"/>
    </source>
</evidence>
<keyword evidence="4 5" id="KW-0732">Signal</keyword>
<comment type="subcellular location">
    <subcellularLocation>
        <location evidence="1">Periplasm</location>
    </subcellularLocation>
</comment>
<dbReference type="RefSeq" id="WP_123694612.1">
    <property type="nucleotide sequence ID" value="NZ_AP019700.1"/>
</dbReference>
<dbReference type="AlphaFoldDB" id="A0A3N1KV97"/>
<evidence type="ECO:0000256" key="4">
    <source>
        <dbReference type="ARBA" id="ARBA00022729"/>
    </source>
</evidence>
<dbReference type="PANTHER" id="PTHR30290:SF9">
    <property type="entry name" value="OLIGOPEPTIDE-BINDING PROTEIN APPA"/>
    <property type="match status" value="1"/>
</dbReference>
<gene>
    <name evidence="7" type="ORF">EDC65_4936</name>
</gene>
<feature type="signal peptide" evidence="5">
    <location>
        <begin position="1"/>
        <end position="22"/>
    </location>
</feature>
<evidence type="ECO:0000313" key="8">
    <source>
        <dbReference type="Proteomes" id="UP000278222"/>
    </source>
</evidence>
<dbReference type="Gene3D" id="3.40.190.10">
    <property type="entry name" value="Periplasmic binding protein-like II"/>
    <property type="match status" value="1"/>
</dbReference>
<comment type="caution">
    <text evidence="7">The sequence shown here is derived from an EMBL/GenBank/DDBJ whole genome shotgun (WGS) entry which is preliminary data.</text>
</comment>
<feature type="domain" description="Solute-binding protein family 5" evidence="6">
    <location>
        <begin position="65"/>
        <end position="443"/>
    </location>
</feature>
<keyword evidence="3" id="KW-0813">Transport</keyword>
<dbReference type="PIRSF" id="PIRSF002741">
    <property type="entry name" value="MppA"/>
    <property type="match status" value="1"/>
</dbReference>
<protein>
    <submittedName>
        <fullName evidence="7">Peptide/nickel transport system substrate-binding protein</fullName>
    </submittedName>
</protein>
<dbReference type="Proteomes" id="UP000278222">
    <property type="component" value="Unassembled WGS sequence"/>
</dbReference>
<sequence>MRRRFLLAAAATALVLAGAADAKTFRFSTSGDVNGLDPHLNNETPTNAMKHNLYEGLVYRNHKLEVEPALATEWSQTGPTTWRFKLRQGVTFHDGTPFKADDVIFSIARAGATTSAMRIFTQTIKEVRKVDDHTIDIETKVPDPILLSSLGYLWIMSKDWSEKNGTATPVQGIVGNESYANVHANGTGPFKVIDRVPDTRTVLVPFDKWWGKPEHNLTRVEFRPIANAATRVAALLSGELDMMYPVPLQDVPRLKRTGGVKVLEGPELRTIYIGMDQFRDELLDMPGSGKNPFKDRRVRQAFYQAIDVQAIHKVVMRGASTPTGLLIAPGINGFSKELNERFPFDPEGAKKLLADAGYPSGFTVTMDCSNDRYVNDEQICQAIAPMLARIGVTLKLNIQTKSKYFDKIGVRAGFNTSFFLHGWTPGTYDAHNGLMALVHTRDQAAGTGTTNNGRYSNAAVDALIAQIGIETDKEKRTRLIYDAMKLAKDDYSHIPVHQQALAWAVRDSVAFIPQPPDDSPMPRYIRMK</sequence>
<evidence type="ECO:0000256" key="3">
    <source>
        <dbReference type="ARBA" id="ARBA00022448"/>
    </source>
</evidence>
<dbReference type="Pfam" id="PF00496">
    <property type="entry name" value="SBP_bac_5"/>
    <property type="match status" value="1"/>
</dbReference>
<dbReference type="InterPro" id="IPR030678">
    <property type="entry name" value="Peptide/Ni-bd"/>
</dbReference>
<dbReference type="InterPro" id="IPR039424">
    <property type="entry name" value="SBP_5"/>
</dbReference>
<organism evidence="7 8">
    <name type="scientific">Stella humosa</name>
    <dbReference type="NCBI Taxonomy" id="94"/>
    <lineage>
        <taxon>Bacteria</taxon>
        <taxon>Pseudomonadati</taxon>
        <taxon>Pseudomonadota</taxon>
        <taxon>Alphaproteobacteria</taxon>
        <taxon>Rhodospirillales</taxon>
        <taxon>Stellaceae</taxon>
        <taxon>Stella</taxon>
    </lineage>
</organism>
<keyword evidence="8" id="KW-1185">Reference proteome</keyword>
<dbReference type="Gene3D" id="3.90.76.10">
    <property type="entry name" value="Dipeptide-binding Protein, Domain 1"/>
    <property type="match status" value="1"/>
</dbReference>
<dbReference type="Gene3D" id="3.10.105.10">
    <property type="entry name" value="Dipeptide-binding Protein, Domain 3"/>
    <property type="match status" value="1"/>
</dbReference>
<dbReference type="EMBL" id="RJKX01000017">
    <property type="protein sequence ID" value="ROP83402.1"/>
    <property type="molecule type" value="Genomic_DNA"/>
</dbReference>
<feature type="chain" id="PRO_5018119741" evidence="5">
    <location>
        <begin position="23"/>
        <end position="528"/>
    </location>
</feature>
<dbReference type="PANTHER" id="PTHR30290">
    <property type="entry name" value="PERIPLASMIC BINDING COMPONENT OF ABC TRANSPORTER"/>
    <property type="match status" value="1"/>
</dbReference>
<reference evidence="7 8" key="1">
    <citation type="submission" date="2018-11" db="EMBL/GenBank/DDBJ databases">
        <title>Genomic Encyclopedia of Type Strains, Phase IV (KMG-IV): sequencing the most valuable type-strain genomes for metagenomic binning, comparative biology and taxonomic classification.</title>
        <authorList>
            <person name="Goeker M."/>
        </authorList>
    </citation>
    <scope>NUCLEOTIDE SEQUENCE [LARGE SCALE GENOMIC DNA]</scope>
    <source>
        <strain evidence="7 8">DSM 5900</strain>
    </source>
</reference>
<dbReference type="GO" id="GO:0015833">
    <property type="term" value="P:peptide transport"/>
    <property type="evidence" value="ECO:0007669"/>
    <property type="project" value="TreeGrafter"/>
</dbReference>
<evidence type="ECO:0000256" key="2">
    <source>
        <dbReference type="ARBA" id="ARBA00005695"/>
    </source>
</evidence>